<dbReference type="PANTHER" id="PTHR10799">
    <property type="entry name" value="SNF2/RAD54 HELICASE FAMILY"/>
    <property type="match status" value="1"/>
</dbReference>
<comment type="caution">
    <text evidence="4">The sequence shown here is derived from an EMBL/GenBank/DDBJ whole genome shotgun (WGS) entry which is preliminary data.</text>
</comment>
<dbReference type="PROSITE" id="PS51194">
    <property type="entry name" value="HELICASE_CTER"/>
    <property type="match status" value="1"/>
</dbReference>
<dbReference type="InterPro" id="IPR001650">
    <property type="entry name" value="Helicase_C-like"/>
</dbReference>
<gene>
    <name evidence="4" type="primary">rapA_1</name>
    <name evidence="4" type="ORF">PAECIP111893_02497</name>
</gene>
<dbReference type="Pfam" id="PF00176">
    <property type="entry name" value="SNF2-rel_dom"/>
    <property type="match status" value="1"/>
</dbReference>
<keyword evidence="1 4" id="KW-0378">Hydrolase</keyword>
<dbReference type="SMART" id="SM00487">
    <property type="entry name" value="DEXDc"/>
    <property type="match status" value="1"/>
</dbReference>
<dbReference type="InterPro" id="IPR014001">
    <property type="entry name" value="Helicase_ATP-bd"/>
</dbReference>
<dbReference type="SUPFAM" id="SSF52540">
    <property type="entry name" value="P-loop containing nucleoside triphosphate hydrolases"/>
    <property type="match status" value="2"/>
</dbReference>
<name>A0ABN8GDL9_9BACL</name>
<feature type="domain" description="Helicase C-terminal" evidence="3">
    <location>
        <begin position="833"/>
        <end position="990"/>
    </location>
</feature>
<dbReference type="PROSITE" id="PS51192">
    <property type="entry name" value="HELICASE_ATP_BIND_1"/>
    <property type="match status" value="1"/>
</dbReference>
<dbReference type="Pfam" id="PF12419">
    <property type="entry name" value="DUF3670"/>
    <property type="match status" value="1"/>
</dbReference>
<evidence type="ECO:0000259" key="3">
    <source>
        <dbReference type="PROSITE" id="PS51194"/>
    </source>
</evidence>
<keyword evidence="5" id="KW-1185">Reference proteome</keyword>
<dbReference type="RefSeq" id="WP_236342736.1">
    <property type="nucleotide sequence ID" value="NZ_CAKMMF010000012.1"/>
</dbReference>
<evidence type="ECO:0000313" key="5">
    <source>
        <dbReference type="Proteomes" id="UP000838686"/>
    </source>
</evidence>
<dbReference type="InterPro" id="IPR038718">
    <property type="entry name" value="SNF2-like_sf"/>
</dbReference>
<sequence>MRGFTGSEKVVVDVYWKDGEGIVLTVPNASSLAHRVRHLLFAWHEPSWYGAEIEERIEERSLVKELPMSPLLALDYLAAPEPVRLVKVEWSERALPLMELAKLLREALLNGWYMPDWSGWSEDTRAWKLAVPDTEPDATARLDELAPRLEAQGDKGAVRRWLSQAVEELIGNDSTIAASWAKTVADAGIGAMMMKAADEEDWLVSIGLRKDHSPFRAALQLLEPDDEAGWRLRPAIQDRAEGGSWVTLERSAEAAWDWHADGASFGMQTGDAEAFAGESVTASARKPMPLRWQLPAEAPEEWRSYFAERMSKEEAKWLAALPDWVESESESEAGFDFERAGDGIKTELSDGEAWAFLEDASVRLLASGCSVLLPGWWEAVRSRKMRLKAKVKSSVGSSEQPMFGLNQIVDFDWKLAVGNVDMTEAEFMRLAEENRRLMRVGGQWVHLDPDDVDRIRKWLKKGGKRDFTMRDVLEMHLRGGSELETEREDMEALEAEVELNEHLAAWIAKLNESADLPLVAKPESFQGELRPYQLQGVSWLAFLRRFGLGGCLADDMGLGKTIQFTAYLQHNIEQGHGQGPSLLICPTSVIGNWEKELERFAPNLRVLVHYGPKRDRGEGFAAAAAEADLVITSYALTPIDEEELCQVQWDVVCLDEAQNIKNYYTKQSGVIRKLPSNHRVALTGTPMENRLTELWSIYDFTNPGYLGSLNEFRKAVVAPIERERNAELINELQRWVKPFMLRRVKKDPAIQLALPDKNETRTYLSLTVEQGTLYENIVSELLGKLESLGAMQRRGLILSTLTRLKQVCDHPNLLLKEGVKDAWDPERSNKVLRVLEMVEEIAAEGERCLIFTQYVDMGETLKRLLEERLELPVPYLYGGVPKAARDKMIQTFQDEGQPGCAFVLSLKAGGTGLNLTAANHVIHFDRWWNPAVENQATDRAFRIGQTRNVQVHKYVTLGTLEERIDDMITRKQTLNDQVVGQSENWITELSTDELRELFSLRKHRLKG</sequence>
<reference evidence="4" key="1">
    <citation type="submission" date="2022-01" db="EMBL/GenBank/DDBJ databases">
        <authorList>
            <person name="Criscuolo A."/>
        </authorList>
    </citation>
    <scope>NUCLEOTIDE SEQUENCE</scope>
    <source>
        <strain evidence="4">CIP111893</strain>
    </source>
</reference>
<dbReference type="Pfam" id="PF00271">
    <property type="entry name" value="Helicase_C"/>
    <property type="match status" value="1"/>
</dbReference>
<protein>
    <submittedName>
        <fullName evidence="4">RNA polymerase-associated protein RapA</fullName>
        <ecNumber evidence="4">3.6.4.-</ecNumber>
    </submittedName>
</protein>
<dbReference type="CDD" id="cd18012">
    <property type="entry name" value="DEXQc_arch_SWI2_SNF2"/>
    <property type="match status" value="1"/>
</dbReference>
<dbReference type="EMBL" id="CAKMMF010000012">
    <property type="protein sequence ID" value="CAH1206271.1"/>
    <property type="molecule type" value="Genomic_DNA"/>
</dbReference>
<dbReference type="InterPro" id="IPR027417">
    <property type="entry name" value="P-loop_NTPase"/>
</dbReference>
<dbReference type="Proteomes" id="UP000838686">
    <property type="component" value="Unassembled WGS sequence"/>
</dbReference>
<dbReference type="GO" id="GO:0016787">
    <property type="term" value="F:hydrolase activity"/>
    <property type="evidence" value="ECO:0007669"/>
    <property type="project" value="UniProtKB-KW"/>
</dbReference>
<dbReference type="Gene3D" id="3.40.50.300">
    <property type="entry name" value="P-loop containing nucleotide triphosphate hydrolases"/>
    <property type="match status" value="1"/>
</dbReference>
<evidence type="ECO:0000313" key="4">
    <source>
        <dbReference type="EMBL" id="CAH1206271.1"/>
    </source>
</evidence>
<dbReference type="Gene3D" id="3.40.50.10810">
    <property type="entry name" value="Tandem AAA-ATPase domain"/>
    <property type="match status" value="1"/>
</dbReference>
<dbReference type="InterPro" id="IPR049730">
    <property type="entry name" value="SNF2/RAD54-like_C"/>
</dbReference>
<feature type="domain" description="Helicase ATP-binding" evidence="2">
    <location>
        <begin position="541"/>
        <end position="704"/>
    </location>
</feature>
<dbReference type="InterPro" id="IPR000330">
    <property type="entry name" value="SNF2_N"/>
</dbReference>
<evidence type="ECO:0000259" key="2">
    <source>
        <dbReference type="PROSITE" id="PS51192"/>
    </source>
</evidence>
<dbReference type="CDD" id="cd18793">
    <property type="entry name" value="SF2_C_SNF"/>
    <property type="match status" value="1"/>
</dbReference>
<dbReference type="SMART" id="SM00490">
    <property type="entry name" value="HELICc"/>
    <property type="match status" value="1"/>
</dbReference>
<organism evidence="4 5">
    <name type="scientific">Paenibacillus plantiphilus</name>
    <dbReference type="NCBI Taxonomy" id="2905650"/>
    <lineage>
        <taxon>Bacteria</taxon>
        <taxon>Bacillati</taxon>
        <taxon>Bacillota</taxon>
        <taxon>Bacilli</taxon>
        <taxon>Bacillales</taxon>
        <taxon>Paenibacillaceae</taxon>
        <taxon>Paenibacillus</taxon>
    </lineage>
</organism>
<dbReference type="EC" id="3.6.4.-" evidence="4"/>
<proteinExistence type="predicted"/>
<accession>A0ABN8GDL9</accession>
<evidence type="ECO:0000256" key="1">
    <source>
        <dbReference type="ARBA" id="ARBA00022801"/>
    </source>
</evidence>
<dbReference type="InterPro" id="IPR022138">
    <property type="entry name" value="DUF3670"/>
</dbReference>